<evidence type="ECO:0000313" key="2">
    <source>
        <dbReference type="EMBL" id="MBC3911225.1"/>
    </source>
</evidence>
<organism evidence="2 3">
    <name type="scientific">Undibacterium umbellatum</name>
    <dbReference type="NCBI Taxonomy" id="2762300"/>
    <lineage>
        <taxon>Bacteria</taxon>
        <taxon>Pseudomonadati</taxon>
        <taxon>Pseudomonadota</taxon>
        <taxon>Betaproteobacteria</taxon>
        <taxon>Burkholderiales</taxon>
        <taxon>Oxalobacteraceae</taxon>
        <taxon>Undibacterium</taxon>
    </lineage>
</organism>
<gene>
    <name evidence="2" type="ORF">H8L47_27065</name>
</gene>
<protein>
    <recommendedName>
        <fullName evidence="4">Transmembrane protein</fullName>
    </recommendedName>
</protein>
<feature type="transmembrane region" description="Helical" evidence="1">
    <location>
        <begin position="260"/>
        <end position="280"/>
    </location>
</feature>
<keyword evidence="1" id="KW-1133">Transmembrane helix</keyword>
<comment type="caution">
    <text evidence="2">The sequence shown here is derived from an EMBL/GenBank/DDBJ whole genome shotgun (WGS) entry which is preliminary data.</text>
</comment>
<keyword evidence="1" id="KW-0472">Membrane</keyword>
<dbReference type="EMBL" id="JACOFX010000027">
    <property type="protein sequence ID" value="MBC3911225.1"/>
    <property type="molecule type" value="Genomic_DNA"/>
</dbReference>
<feature type="transmembrane region" description="Helical" evidence="1">
    <location>
        <begin position="20"/>
        <end position="45"/>
    </location>
</feature>
<reference evidence="2 3" key="1">
    <citation type="submission" date="2020-08" db="EMBL/GenBank/DDBJ databases">
        <title>Novel species isolated from subtropical streams in China.</title>
        <authorList>
            <person name="Lu H."/>
        </authorList>
    </citation>
    <scope>NUCLEOTIDE SEQUENCE [LARGE SCALE GENOMIC DNA]</scope>
    <source>
        <strain evidence="2 3">NL8W</strain>
    </source>
</reference>
<evidence type="ECO:0000313" key="3">
    <source>
        <dbReference type="Proteomes" id="UP000646911"/>
    </source>
</evidence>
<keyword evidence="1" id="KW-0812">Transmembrane</keyword>
<sequence>MLVVAQENASQTEASGVSWGAVLGGAVAAAALSLILLMLGAGLGLSSVSPWSYNAKVMGISTIAWLAFTQLAASGIGGYIAGRLRTRWLNVHDNEVYFRDTAHGMLAWAVASLLTAGLLTSAATSVLGGAADVAGTAVSATNLAGNAKVNPVDYFTDLLLRSEQVTVAADSTVINSSGNSNGVRLEVSRILSTNVVNGALSPSDRDYLARLVARRADMSQMDATKRVDAVFEQFNKSVTEAKNSAKIAADLARKAAANSALWMFVALLLGAFVASLAATLGGRQRDKAHLTA</sequence>
<accession>A0ABR6ZHM2</accession>
<name>A0ABR6ZHM2_9BURK</name>
<evidence type="ECO:0008006" key="4">
    <source>
        <dbReference type="Google" id="ProtNLM"/>
    </source>
</evidence>
<feature type="transmembrane region" description="Helical" evidence="1">
    <location>
        <begin position="57"/>
        <end position="81"/>
    </location>
</feature>
<evidence type="ECO:0000256" key="1">
    <source>
        <dbReference type="SAM" id="Phobius"/>
    </source>
</evidence>
<proteinExistence type="predicted"/>
<keyword evidence="3" id="KW-1185">Reference proteome</keyword>
<feature type="transmembrane region" description="Helical" evidence="1">
    <location>
        <begin position="101"/>
        <end position="119"/>
    </location>
</feature>
<dbReference type="Proteomes" id="UP000646911">
    <property type="component" value="Unassembled WGS sequence"/>
</dbReference>